<evidence type="ECO:0000256" key="2">
    <source>
        <dbReference type="ARBA" id="ARBA00023125"/>
    </source>
</evidence>
<dbReference type="PANTHER" id="PTHR44688">
    <property type="entry name" value="DNA-BINDING TRANSCRIPTIONAL ACTIVATOR DEVR_DOSR"/>
    <property type="match status" value="1"/>
</dbReference>
<dbReference type="STRING" id="565045.NOR51B_2805"/>
<dbReference type="Pfam" id="PF00196">
    <property type="entry name" value="GerE"/>
    <property type="match status" value="1"/>
</dbReference>
<evidence type="ECO:0000313" key="5">
    <source>
        <dbReference type="EMBL" id="EED36852.1"/>
    </source>
</evidence>
<organism evidence="5 6">
    <name type="scientific">Luminiphilus syltensis NOR5-1B</name>
    <dbReference type="NCBI Taxonomy" id="565045"/>
    <lineage>
        <taxon>Bacteria</taxon>
        <taxon>Pseudomonadati</taxon>
        <taxon>Pseudomonadota</taxon>
        <taxon>Gammaproteobacteria</taxon>
        <taxon>Cellvibrionales</taxon>
        <taxon>Halieaceae</taxon>
        <taxon>Luminiphilus</taxon>
    </lineage>
</organism>
<dbReference type="eggNOG" id="COG2197">
    <property type="taxonomic scope" value="Bacteria"/>
</dbReference>
<dbReference type="Gene3D" id="1.10.10.10">
    <property type="entry name" value="Winged helix-like DNA-binding domain superfamily/Winged helix DNA-binding domain"/>
    <property type="match status" value="1"/>
</dbReference>
<reference evidence="6" key="1">
    <citation type="journal article" date="2013" name="BMC Microbiol.">
        <title>Taxonomy and evolution of bacteriochlorophyll a-containing members of the OM60/NOR5 clade of marine gammaproteobacteria: description of Luminiphilus syltensis gen. nov., sp. nov., reclassification of Haliea rubra as Pseudohaliea rubra gen. nov., comb. nov., and emendation of Chromatocurvus halotolerans.</title>
        <authorList>
            <person name="Spring S."/>
            <person name="Riedel T."/>
            <person name="Sproer C."/>
            <person name="Yan S."/>
            <person name="Harder J."/>
            <person name="Fuchs B.M."/>
        </authorList>
    </citation>
    <scope>NUCLEOTIDE SEQUENCE [LARGE SCALE GENOMIC DNA]</scope>
    <source>
        <strain evidence="6">NOR51-B</strain>
    </source>
</reference>
<dbReference type="Proteomes" id="UP000004699">
    <property type="component" value="Unassembled WGS sequence"/>
</dbReference>
<dbReference type="SUPFAM" id="SSF46894">
    <property type="entry name" value="C-terminal effector domain of the bipartite response regulators"/>
    <property type="match status" value="1"/>
</dbReference>
<dbReference type="GO" id="GO:0003677">
    <property type="term" value="F:DNA binding"/>
    <property type="evidence" value="ECO:0007669"/>
    <property type="project" value="UniProtKB-KW"/>
</dbReference>
<dbReference type="SMART" id="SM00421">
    <property type="entry name" value="HTH_LUXR"/>
    <property type="match status" value="1"/>
</dbReference>
<dbReference type="InterPro" id="IPR000792">
    <property type="entry name" value="Tscrpt_reg_LuxR_C"/>
</dbReference>
<dbReference type="PANTHER" id="PTHR44688:SF16">
    <property type="entry name" value="DNA-BINDING TRANSCRIPTIONAL ACTIVATOR DEVR_DOSR"/>
    <property type="match status" value="1"/>
</dbReference>
<dbReference type="GO" id="GO:0006355">
    <property type="term" value="P:regulation of DNA-templated transcription"/>
    <property type="evidence" value="ECO:0007669"/>
    <property type="project" value="InterPro"/>
</dbReference>
<dbReference type="InterPro" id="IPR016032">
    <property type="entry name" value="Sig_transdc_resp-reg_C-effctor"/>
</dbReference>
<dbReference type="CDD" id="cd06170">
    <property type="entry name" value="LuxR_C_like"/>
    <property type="match status" value="1"/>
</dbReference>
<dbReference type="PRINTS" id="PR00038">
    <property type="entry name" value="HTHLUXR"/>
</dbReference>
<keyword evidence="1" id="KW-0805">Transcription regulation</keyword>
<dbReference type="PROSITE" id="PS00622">
    <property type="entry name" value="HTH_LUXR_1"/>
    <property type="match status" value="1"/>
</dbReference>
<name>B8KTL9_9GAMM</name>
<keyword evidence="3" id="KW-0804">Transcription</keyword>
<evidence type="ECO:0000256" key="3">
    <source>
        <dbReference type="ARBA" id="ARBA00023163"/>
    </source>
</evidence>
<dbReference type="PROSITE" id="PS50043">
    <property type="entry name" value="HTH_LUXR_2"/>
    <property type="match status" value="1"/>
</dbReference>
<protein>
    <submittedName>
        <fullName evidence="5">Transcriptional regulator, LuxR family</fullName>
    </submittedName>
</protein>
<evidence type="ECO:0000256" key="1">
    <source>
        <dbReference type="ARBA" id="ARBA00023015"/>
    </source>
</evidence>
<dbReference type="OrthoDB" id="343383at2"/>
<dbReference type="RefSeq" id="WP_009021594.1">
    <property type="nucleotide sequence ID" value="NZ_DS999411.1"/>
</dbReference>
<keyword evidence="6" id="KW-1185">Reference proteome</keyword>
<proteinExistence type="predicted"/>
<sequence length="278" mass="30634">MSTLAKFAEQIAQVVPTLGHEPFSAALVGMLKQLSGADDGSLLFYREGQLPIVEFAQPVEALGKTTLDTYIRGPFLLDPFYRVTAIEGHFGVFRLGELAPRGFKDSEYYKTWYRNCGYQDECGLNVPLLGSGFVSIALGMTSKARRFRKRDADLLTAIYPAVTALCQQHWATDSGPGRARDLRQHLHDSLAAFGSSVLTRREQQVTELVLLGNSTRVIAEKLGISSETVKLHRKHAYAKLDVGSQAELFYLFMDALANNPEGGDPDPLVAYHAKPSKP</sequence>
<gene>
    <name evidence="5" type="ORF">NOR51B_2805</name>
</gene>
<dbReference type="EMBL" id="DS999411">
    <property type="protein sequence ID" value="EED36852.1"/>
    <property type="molecule type" value="Genomic_DNA"/>
</dbReference>
<keyword evidence="2" id="KW-0238">DNA-binding</keyword>
<accession>B8KTL9</accession>
<dbReference type="InterPro" id="IPR036388">
    <property type="entry name" value="WH-like_DNA-bd_sf"/>
</dbReference>
<evidence type="ECO:0000259" key="4">
    <source>
        <dbReference type="PROSITE" id="PS50043"/>
    </source>
</evidence>
<dbReference type="HOGENOM" id="CLU_067793_0_0_6"/>
<dbReference type="AlphaFoldDB" id="B8KTL9"/>
<evidence type="ECO:0000313" key="6">
    <source>
        <dbReference type="Proteomes" id="UP000004699"/>
    </source>
</evidence>
<feature type="domain" description="HTH luxR-type" evidence="4">
    <location>
        <begin position="191"/>
        <end position="256"/>
    </location>
</feature>